<dbReference type="EMBL" id="JAWDGP010005144">
    <property type="protein sequence ID" value="KAK3759272.1"/>
    <property type="molecule type" value="Genomic_DNA"/>
</dbReference>
<keyword evidence="3" id="KW-1185">Reference proteome</keyword>
<dbReference type="Proteomes" id="UP001283361">
    <property type="component" value="Unassembled WGS sequence"/>
</dbReference>
<sequence>MSPEDLIKSPSRLRMAKILKDLWVMLEELEITRINPRWSVDQLQMTSGSTPDDSGSTPDQFSVESEKGRCDSLGTWLAILDQDFVPLPTSPHSLSSPKHR</sequence>
<reference evidence="2" key="1">
    <citation type="journal article" date="2023" name="G3 (Bethesda)">
        <title>A reference genome for the long-term kleptoplast-retaining sea slug Elysia crispata morphotype clarki.</title>
        <authorList>
            <person name="Eastman K.E."/>
            <person name="Pendleton A.L."/>
            <person name="Shaikh M.A."/>
            <person name="Suttiyut T."/>
            <person name="Ogas R."/>
            <person name="Tomko P."/>
            <person name="Gavelis G."/>
            <person name="Widhalm J.R."/>
            <person name="Wisecaver J.H."/>
        </authorList>
    </citation>
    <scope>NUCLEOTIDE SEQUENCE</scope>
    <source>
        <strain evidence="2">ECLA1</strain>
    </source>
</reference>
<evidence type="ECO:0000313" key="2">
    <source>
        <dbReference type="EMBL" id="KAK3759272.1"/>
    </source>
</evidence>
<proteinExistence type="predicted"/>
<dbReference type="AlphaFoldDB" id="A0AAE1D6M8"/>
<feature type="region of interest" description="Disordered" evidence="1">
    <location>
        <begin position="42"/>
        <end position="65"/>
    </location>
</feature>
<organism evidence="2 3">
    <name type="scientific">Elysia crispata</name>
    <name type="common">lettuce slug</name>
    <dbReference type="NCBI Taxonomy" id="231223"/>
    <lineage>
        <taxon>Eukaryota</taxon>
        <taxon>Metazoa</taxon>
        <taxon>Spiralia</taxon>
        <taxon>Lophotrochozoa</taxon>
        <taxon>Mollusca</taxon>
        <taxon>Gastropoda</taxon>
        <taxon>Heterobranchia</taxon>
        <taxon>Euthyneura</taxon>
        <taxon>Panpulmonata</taxon>
        <taxon>Sacoglossa</taxon>
        <taxon>Placobranchoidea</taxon>
        <taxon>Plakobranchidae</taxon>
        <taxon>Elysia</taxon>
    </lineage>
</organism>
<evidence type="ECO:0000313" key="3">
    <source>
        <dbReference type="Proteomes" id="UP001283361"/>
    </source>
</evidence>
<comment type="caution">
    <text evidence="2">The sequence shown here is derived from an EMBL/GenBank/DDBJ whole genome shotgun (WGS) entry which is preliminary data.</text>
</comment>
<gene>
    <name evidence="2" type="ORF">RRG08_021220</name>
</gene>
<accession>A0AAE1D6M8</accession>
<evidence type="ECO:0000256" key="1">
    <source>
        <dbReference type="SAM" id="MobiDB-lite"/>
    </source>
</evidence>
<name>A0AAE1D6M8_9GAST</name>
<protein>
    <submittedName>
        <fullName evidence="2">Uncharacterized protein</fullName>
    </submittedName>
</protein>
<feature type="compositionally biased region" description="Low complexity" evidence="1">
    <location>
        <begin position="46"/>
        <end position="59"/>
    </location>
</feature>